<evidence type="ECO:0000313" key="3">
    <source>
        <dbReference type="Proteomes" id="UP000011087"/>
    </source>
</evidence>
<gene>
    <name evidence="1" type="ORF">GUITHDRAFT_122234</name>
</gene>
<reference evidence="3" key="2">
    <citation type="submission" date="2012-11" db="EMBL/GenBank/DDBJ databases">
        <authorList>
            <person name="Kuo A."/>
            <person name="Curtis B.A."/>
            <person name="Tanifuji G."/>
            <person name="Burki F."/>
            <person name="Gruber A."/>
            <person name="Irimia M."/>
            <person name="Maruyama S."/>
            <person name="Arias M.C."/>
            <person name="Ball S.G."/>
            <person name="Gile G.H."/>
            <person name="Hirakawa Y."/>
            <person name="Hopkins J.F."/>
            <person name="Rensing S.A."/>
            <person name="Schmutz J."/>
            <person name="Symeonidi A."/>
            <person name="Elias M."/>
            <person name="Eveleigh R.J."/>
            <person name="Herman E.K."/>
            <person name="Klute M.J."/>
            <person name="Nakayama T."/>
            <person name="Obornik M."/>
            <person name="Reyes-Prieto A."/>
            <person name="Armbrust E.V."/>
            <person name="Aves S.J."/>
            <person name="Beiko R.G."/>
            <person name="Coutinho P."/>
            <person name="Dacks J.B."/>
            <person name="Durnford D.G."/>
            <person name="Fast N.M."/>
            <person name="Green B.R."/>
            <person name="Grisdale C."/>
            <person name="Hempe F."/>
            <person name="Henrissat B."/>
            <person name="Hoppner M.P."/>
            <person name="Ishida K.-I."/>
            <person name="Kim E."/>
            <person name="Koreny L."/>
            <person name="Kroth P.G."/>
            <person name="Liu Y."/>
            <person name="Malik S.-B."/>
            <person name="Maier U.G."/>
            <person name="McRose D."/>
            <person name="Mock T."/>
            <person name="Neilson J.A."/>
            <person name="Onodera N.T."/>
            <person name="Poole A.M."/>
            <person name="Pritham E.J."/>
            <person name="Richards T.A."/>
            <person name="Rocap G."/>
            <person name="Roy S.W."/>
            <person name="Sarai C."/>
            <person name="Schaack S."/>
            <person name="Shirato S."/>
            <person name="Slamovits C.H."/>
            <person name="Spencer D.F."/>
            <person name="Suzuki S."/>
            <person name="Worden A.Z."/>
            <person name="Zauner S."/>
            <person name="Barry K."/>
            <person name="Bell C."/>
            <person name="Bharti A.K."/>
            <person name="Crow J.A."/>
            <person name="Grimwood J."/>
            <person name="Kramer R."/>
            <person name="Lindquist E."/>
            <person name="Lucas S."/>
            <person name="Salamov A."/>
            <person name="McFadden G.I."/>
            <person name="Lane C.E."/>
            <person name="Keeling P.J."/>
            <person name="Gray M.W."/>
            <person name="Grigoriev I.V."/>
            <person name="Archibald J.M."/>
        </authorList>
    </citation>
    <scope>NUCLEOTIDE SEQUENCE</scope>
    <source>
        <strain evidence="3">CCMP2712</strain>
    </source>
</reference>
<dbReference type="Gene3D" id="1.10.510.10">
    <property type="entry name" value="Transferase(Phosphotransferase) domain 1"/>
    <property type="match status" value="1"/>
</dbReference>
<evidence type="ECO:0000313" key="2">
    <source>
        <dbReference type="EnsemblProtists" id="EKX31574"/>
    </source>
</evidence>
<dbReference type="SUPFAM" id="SSF56112">
    <property type="entry name" value="Protein kinase-like (PK-like)"/>
    <property type="match status" value="1"/>
</dbReference>
<dbReference type="PaxDb" id="55529-EKX31574"/>
<proteinExistence type="predicted"/>
<dbReference type="Proteomes" id="UP000011087">
    <property type="component" value="Unassembled WGS sequence"/>
</dbReference>
<dbReference type="KEGG" id="gtt:GUITHDRAFT_122234"/>
<dbReference type="RefSeq" id="XP_005818554.1">
    <property type="nucleotide sequence ID" value="XM_005818497.1"/>
</dbReference>
<accession>L1I6R3</accession>
<dbReference type="GeneID" id="17288299"/>
<dbReference type="EMBL" id="JH993260">
    <property type="protein sequence ID" value="EKX31574.1"/>
    <property type="molecule type" value="Genomic_DNA"/>
</dbReference>
<protein>
    <recommendedName>
        <fullName evidence="4">Protein kinase domain-containing protein</fullName>
    </recommendedName>
</protein>
<evidence type="ECO:0000313" key="1">
    <source>
        <dbReference type="EMBL" id="EKX31574.1"/>
    </source>
</evidence>
<dbReference type="EnsemblProtists" id="EKX31574">
    <property type="protein sequence ID" value="EKX31574"/>
    <property type="gene ID" value="GUITHDRAFT_122234"/>
</dbReference>
<sequence length="102" mass="11807">MSKSFPLSLLPDVIKDFKLKVEFYYPEDENEVRTIGRASQLCPRFEANMADLVKLPERGCGMQGQEKHAIWDFLNRCLDIYLRTRMTAQEALKHPFIASGIK</sequence>
<dbReference type="AlphaFoldDB" id="L1I6R3"/>
<organism evidence="1">
    <name type="scientific">Guillardia theta (strain CCMP2712)</name>
    <name type="common">Cryptophyte</name>
    <dbReference type="NCBI Taxonomy" id="905079"/>
    <lineage>
        <taxon>Eukaryota</taxon>
        <taxon>Cryptophyceae</taxon>
        <taxon>Pyrenomonadales</taxon>
        <taxon>Geminigeraceae</taxon>
        <taxon>Guillardia</taxon>
    </lineage>
</organism>
<keyword evidence="3" id="KW-1185">Reference proteome</keyword>
<dbReference type="OrthoDB" id="10020333at2759"/>
<reference evidence="1 3" key="1">
    <citation type="journal article" date="2012" name="Nature">
        <title>Algal genomes reveal evolutionary mosaicism and the fate of nucleomorphs.</title>
        <authorList>
            <consortium name="DOE Joint Genome Institute"/>
            <person name="Curtis B.A."/>
            <person name="Tanifuji G."/>
            <person name="Burki F."/>
            <person name="Gruber A."/>
            <person name="Irimia M."/>
            <person name="Maruyama S."/>
            <person name="Arias M.C."/>
            <person name="Ball S.G."/>
            <person name="Gile G.H."/>
            <person name="Hirakawa Y."/>
            <person name="Hopkins J.F."/>
            <person name="Kuo A."/>
            <person name="Rensing S.A."/>
            <person name="Schmutz J."/>
            <person name="Symeonidi A."/>
            <person name="Elias M."/>
            <person name="Eveleigh R.J."/>
            <person name="Herman E.K."/>
            <person name="Klute M.J."/>
            <person name="Nakayama T."/>
            <person name="Obornik M."/>
            <person name="Reyes-Prieto A."/>
            <person name="Armbrust E.V."/>
            <person name="Aves S.J."/>
            <person name="Beiko R.G."/>
            <person name="Coutinho P."/>
            <person name="Dacks J.B."/>
            <person name="Durnford D.G."/>
            <person name="Fast N.M."/>
            <person name="Green B.R."/>
            <person name="Grisdale C.J."/>
            <person name="Hempel F."/>
            <person name="Henrissat B."/>
            <person name="Hoppner M.P."/>
            <person name="Ishida K."/>
            <person name="Kim E."/>
            <person name="Koreny L."/>
            <person name="Kroth P.G."/>
            <person name="Liu Y."/>
            <person name="Malik S.B."/>
            <person name="Maier U.G."/>
            <person name="McRose D."/>
            <person name="Mock T."/>
            <person name="Neilson J.A."/>
            <person name="Onodera N.T."/>
            <person name="Poole A.M."/>
            <person name="Pritham E.J."/>
            <person name="Richards T.A."/>
            <person name="Rocap G."/>
            <person name="Roy S.W."/>
            <person name="Sarai C."/>
            <person name="Schaack S."/>
            <person name="Shirato S."/>
            <person name="Slamovits C.H."/>
            <person name="Spencer D.F."/>
            <person name="Suzuki S."/>
            <person name="Worden A.Z."/>
            <person name="Zauner S."/>
            <person name="Barry K."/>
            <person name="Bell C."/>
            <person name="Bharti A.K."/>
            <person name="Crow J.A."/>
            <person name="Grimwood J."/>
            <person name="Kramer R."/>
            <person name="Lindquist E."/>
            <person name="Lucas S."/>
            <person name="Salamov A."/>
            <person name="McFadden G.I."/>
            <person name="Lane C.E."/>
            <person name="Keeling P.J."/>
            <person name="Gray M.W."/>
            <person name="Grigoriev I.V."/>
            <person name="Archibald J.M."/>
        </authorList>
    </citation>
    <scope>NUCLEOTIDE SEQUENCE</scope>
    <source>
        <strain evidence="1 3">CCMP2712</strain>
    </source>
</reference>
<reference evidence="2" key="3">
    <citation type="submission" date="2016-03" db="UniProtKB">
        <authorList>
            <consortium name="EnsemblProtists"/>
        </authorList>
    </citation>
    <scope>IDENTIFICATION</scope>
</reference>
<evidence type="ECO:0008006" key="4">
    <source>
        <dbReference type="Google" id="ProtNLM"/>
    </source>
</evidence>
<dbReference type="InterPro" id="IPR011009">
    <property type="entry name" value="Kinase-like_dom_sf"/>
</dbReference>
<name>L1I6R3_GUITC</name>
<dbReference type="HOGENOM" id="CLU_2282824_0_0_1"/>